<protein>
    <submittedName>
        <fullName evidence="1">Uncharacterized protein</fullName>
    </submittedName>
</protein>
<dbReference type="EMBL" id="DXDU01000107">
    <property type="protein sequence ID" value="HIY26816.1"/>
    <property type="molecule type" value="Genomic_DNA"/>
</dbReference>
<reference evidence="1" key="2">
    <citation type="submission" date="2021-04" db="EMBL/GenBank/DDBJ databases">
        <authorList>
            <person name="Gilroy R."/>
        </authorList>
    </citation>
    <scope>NUCLEOTIDE SEQUENCE</scope>
    <source>
        <strain evidence="1">1282</strain>
    </source>
</reference>
<organism evidence="1 2">
    <name type="scientific">Candidatus Acutalibacter pullistercoris</name>
    <dbReference type="NCBI Taxonomy" id="2838418"/>
    <lineage>
        <taxon>Bacteria</taxon>
        <taxon>Bacillati</taxon>
        <taxon>Bacillota</taxon>
        <taxon>Clostridia</taxon>
        <taxon>Eubacteriales</taxon>
        <taxon>Acutalibacteraceae</taxon>
        <taxon>Acutalibacter</taxon>
    </lineage>
</organism>
<evidence type="ECO:0000313" key="1">
    <source>
        <dbReference type="EMBL" id="HIY26816.1"/>
    </source>
</evidence>
<reference evidence="1" key="1">
    <citation type="journal article" date="2021" name="PeerJ">
        <title>Extensive microbial diversity within the chicken gut microbiome revealed by metagenomics and culture.</title>
        <authorList>
            <person name="Gilroy R."/>
            <person name="Ravi A."/>
            <person name="Getino M."/>
            <person name="Pursley I."/>
            <person name="Horton D.L."/>
            <person name="Alikhan N.F."/>
            <person name="Baker D."/>
            <person name="Gharbi K."/>
            <person name="Hall N."/>
            <person name="Watson M."/>
            <person name="Adriaenssens E.M."/>
            <person name="Foster-Nyarko E."/>
            <person name="Jarju S."/>
            <person name="Secka A."/>
            <person name="Antonio M."/>
            <person name="Oren A."/>
            <person name="Chaudhuri R.R."/>
            <person name="La Ragione R."/>
            <person name="Hildebrand F."/>
            <person name="Pallen M.J."/>
        </authorList>
    </citation>
    <scope>NUCLEOTIDE SEQUENCE</scope>
    <source>
        <strain evidence="1">1282</strain>
    </source>
</reference>
<sequence>MSFMNRLFNNEKKERSAQVAEALDQFVHDQDMACLSNGNGSVMFVHLPY</sequence>
<comment type="caution">
    <text evidence="1">The sequence shown here is derived from an EMBL/GenBank/DDBJ whole genome shotgun (WGS) entry which is preliminary data.</text>
</comment>
<dbReference type="AlphaFoldDB" id="A0A9D2C196"/>
<name>A0A9D2C196_9FIRM</name>
<proteinExistence type="predicted"/>
<evidence type="ECO:0000313" key="2">
    <source>
        <dbReference type="Proteomes" id="UP000823915"/>
    </source>
</evidence>
<gene>
    <name evidence="1" type="ORF">H9838_06545</name>
</gene>
<accession>A0A9D2C196</accession>
<dbReference type="Proteomes" id="UP000823915">
    <property type="component" value="Unassembled WGS sequence"/>
</dbReference>